<dbReference type="InterPro" id="IPR028051">
    <property type="entry name" value="CheX-like_dom"/>
</dbReference>
<dbReference type="Pfam" id="PF04509">
    <property type="entry name" value="CheC"/>
    <property type="match status" value="1"/>
</dbReference>
<evidence type="ECO:0000259" key="4">
    <source>
        <dbReference type="Pfam" id="PF13690"/>
    </source>
</evidence>
<reference evidence="5" key="1">
    <citation type="submission" date="2022-06" db="EMBL/GenBank/DDBJ databases">
        <title>Isolation of gut microbiota from human fecal samples.</title>
        <authorList>
            <person name="Pamer E.G."/>
            <person name="Barat B."/>
            <person name="Waligurski E."/>
            <person name="Medina S."/>
            <person name="Paddock L."/>
            <person name="Mostad J."/>
        </authorList>
    </citation>
    <scope>NUCLEOTIDE SEQUENCE</scope>
    <source>
        <strain evidence="5">DFI.7.96</strain>
    </source>
</reference>
<keyword evidence="2" id="KW-0378">Hydrolase</keyword>
<dbReference type="CDD" id="cd17909">
    <property type="entry name" value="CheC_ClassI"/>
    <property type="match status" value="1"/>
</dbReference>
<dbReference type="InterPro" id="IPR007597">
    <property type="entry name" value="CheC"/>
</dbReference>
<dbReference type="PANTHER" id="PTHR43693">
    <property type="entry name" value="PROTEIN PHOSPHATASE CHEZ"/>
    <property type="match status" value="1"/>
</dbReference>
<comment type="caution">
    <text evidence="5">The sequence shown here is derived from an EMBL/GenBank/DDBJ whole genome shotgun (WGS) entry which is preliminary data.</text>
</comment>
<keyword evidence="1" id="KW-0145">Chemotaxis</keyword>
<dbReference type="PANTHER" id="PTHR43693:SF1">
    <property type="entry name" value="PROTEIN PHOSPHATASE CHEZ"/>
    <property type="match status" value="1"/>
</dbReference>
<dbReference type="Proteomes" id="UP001205063">
    <property type="component" value="Unassembled WGS sequence"/>
</dbReference>
<protein>
    <submittedName>
        <fullName evidence="5">Chemotaxis protein CheC</fullName>
    </submittedName>
</protein>
<evidence type="ECO:0000259" key="3">
    <source>
        <dbReference type="Pfam" id="PF04509"/>
    </source>
</evidence>
<dbReference type="Pfam" id="PF13690">
    <property type="entry name" value="CheX"/>
    <property type="match status" value="1"/>
</dbReference>
<dbReference type="Gene3D" id="3.40.1550.10">
    <property type="entry name" value="CheC-like"/>
    <property type="match status" value="1"/>
</dbReference>
<evidence type="ECO:0000313" key="6">
    <source>
        <dbReference type="Proteomes" id="UP001205063"/>
    </source>
</evidence>
<dbReference type="GO" id="GO:0006935">
    <property type="term" value="P:chemotaxis"/>
    <property type="evidence" value="ECO:0007669"/>
    <property type="project" value="UniProtKB-KW"/>
</dbReference>
<dbReference type="InterPro" id="IPR050992">
    <property type="entry name" value="CheZ_family_phosphatases"/>
</dbReference>
<feature type="domain" description="CheC-like protein" evidence="3">
    <location>
        <begin position="12"/>
        <end position="44"/>
    </location>
</feature>
<evidence type="ECO:0000256" key="2">
    <source>
        <dbReference type="ARBA" id="ARBA00022801"/>
    </source>
</evidence>
<dbReference type="AlphaFoldDB" id="A0AAW5KGM7"/>
<dbReference type="RefSeq" id="WP_256136731.1">
    <property type="nucleotide sequence ID" value="NZ_JACMSD010000010.1"/>
</dbReference>
<evidence type="ECO:0000313" key="5">
    <source>
        <dbReference type="EMBL" id="MCQ4950536.1"/>
    </source>
</evidence>
<sequence length="207" mass="22497">MRRYSDMSEDTRDVLAEVGNIGTGNAVSALAGMIGQQIDMELPTIRLLPYQEVPALLGGAEDFQVGVLLETTGDINGMFMFLLSEPFTRQLLGALVGEAPESAAELDEMSTSAICEVGNIMCCSYINALARMMDVKVHVSVPSVCSDMVGALLSVPMIRFANLSDEMLFIENQYHLGELSVVSHILFLPEVDSIEKILTALDLPYET</sequence>
<accession>A0AAW5KGM7</accession>
<dbReference type="SUPFAM" id="SSF103039">
    <property type="entry name" value="CheC-like"/>
    <property type="match status" value="1"/>
</dbReference>
<feature type="domain" description="Chemotaxis phosphatase CheX-like" evidence="4">
    <location>
        <begin position="66"/>
        <end position="147"/>
    </location>
</feature>
<organism evidence="5 6">
    <name type="scientific">Bittarella massiliensis</name>
    <name type="common">ex Durand et al. 2017</name>
    <dbReference type="NCBI Taxonomy" id="1720313"/>
    <lineage>
        <taxon>Bacteria</taxon>
        <taxon>Bacillati</taxon>
        <taxon>Bacillota</taxon>
        <taxon>Clostridia</taxon>
        <taxon>Eubacteriales</taxon>
        <taxon>Oscillospiraceae</taxon>
        <taxon>Bittarella (ex Durand et al. 2017)</taxon>
    </lineage>
</organism>
<dbReference type="EMBL" id="JANGAB010000010">
    <property type="protein sequence ID" value="MCQ4950536.1"/>
    <property type="molecule type" value="Genomic_DNA"/>
</dbReference>
<dbReference type="GO" id="GO:0016787">
    <property type="term" value="F:hydrolase activity"/>
    <property type="evidence" value="ECO:0007669"/>
    <property type="project" value="UniProtKB-KW"/>
</dbReference>
<evidence type="ECO:0000256" key="1">
    <source>
        <dbReference type="ARBA" id="ARBA00022500"/>
    </source>
</evidence>
<dbReference type="InterPro" id="IPR028976">
    <property type="entry name" value="CheC-like_sf"/>
</dbReference>
<gene>
    <name evidence="5" type="ORF">NE646_12800</name>
</gene>
<proteinExistence type="predicted"/>
<name>A0AAW5KGM7_9FIRM</name>